<evidence type="ECO:0000313" key="2">
    <source>
        <dbReference type="Proteomes" id="UP001430396"/>
    </source>
</evidence>
<accession>A0ABS8NPL2</accession>
<gene>
    <name evidence="1" type="ORF">JWH11_00800</name>
</gene>
<comment type="caution">
    <text evidence="1">The sequence shown here is derived from an EMBL/GenBank/DDBJ whole genome shotgun (WGS) entry which is preliminary data.</text>
</comment>
<name>A0ABS8NPL2_9XANT</name>
<organism evidence="1 2">
    <name type="scientific">Xanthomonas melonis</name>
    <dbReference type="NCBI Taxonomy" id="56456"/>
    <lineage>
        <taxon>Bacteria</taxon>
        <taxon>Pseudomonadati</taxon>
        <taxon>Pseudomonadota</taxon>
        <taxon>Gammaproteobacteria</taxon>
        <taxon>Lysobacterales</taxon>
        <taxon>Lysobacteraceae</taxon>
        <taxon>Xanthomonas</taxon>
    </lineage>
</organism>
<proteinExistence type="predicted"/>
<reference evidence="1" key="1">
    <citation type="submission" date="2021-02" db="EMBL/GenBank/DDBJ databases">
        <title>Copper resistance gene diversity in local Xanthomonas species at agrochemical polluted sites in Trinidad, Trinidad and Tobago.</title>
        <authorList>
            <person name="Ramnarine S.D.B.J."/>
            <person name="Ramsubhag A."/>
            <person name="Jayaraman J."/>
        </authorList>
    </citation>
    <scope>NUCLEOTIDE SEQUENCE</scope>
    <source>
        <strain evidence="1">CaNP6A</strain>
    </source>
</reference>
<protein>
    <submittedName>
        <fullName evidence="1">Uncharacterized protein</fullName>
    </submittedName>
</protein>
<dbReference type="Proteomes" id="UP001430396">
    <property type="component" value="Unassembled WGS sequence"/>
</dbReference>
<dbReference type="RefSeq" id="WP_230434054.1">
    <property type="nucleotide sequence ID" value="NZ_JAFFQH010000136.1"/>
</dbReference>
<sequence>MAINKEKAVFKDFMKNISMEVNFDLRLPSMVFKNKVEKFWFFERPLMSCYELVEEILTLSGTDSYIKFSGLDPIMESFILINKNNVQYDIIKAHEISTNFGKGNLSYPLVLCDSYMRWIAVEDVTEDFGVLALKDNLLFDHGNNFLEENFISPSQMVGLSESGCHGSKAAKAFIDNYIINNLKD</sequence>
<keyword evidence="2" id="KW-1185">Reference proteome</keyword>
<evidence type="ECO:0000313" key="1">
    <source>
        <dbReference type="EMBL" id="MCD0265001.1"/>
    </source>
</evidence>
<dbReference type="EMBL" id="JAFFQI010000144">
    <property type="protein sequence ID" value="MCD0265001.1"/>
    <property type="molecule type" value="Genomic_DNA"/>
</dbReference>